<dbReference type="PANTHER" id="PTHR43737">
    <property type="entry name" value="BLL7424 PROTEIN"/>
    <property type="match status" value="1"/>
</dbReference>
<dbReference type="PANTHER" id="PTHR43737:SF1">
    <property type="entry name" value="DUF1501 DOMAIN-CONTAINING PROTEIN"/>
    <property type="match status" value="1"/>
</dbReference>
<dbReference type="AlphaFoldDB" id="A0A382GGN4"/>
<accession>A0A382GGN4</accession>
<dbReference type="EMBL" id="UINC01055236">
    <property type="protein sequence ID" value="SVB73874.1"/>
    <property type="molecule type" value="Genomic_DNA"/>
</dbReference>
<feature type="non-terminal residue" evidence="1">
    <location>
        <position position="1"/>
    </location>
</feature>
<name>A0A382GGN4_9ZZZZ</name>
<sequence>QVDLFDYKPDLHKLFKTELPKSVSKGQRVTTMTRGKRQLVAPSRFGFARKGKSGVWMSDLLPHLSTAADDLCLIHSFNTNAINHDPGKTSFCTGAEVPGKPSMGAWLSYGLGSLNKDLPDFVVIPSAFWSGRVNVQALYARLWGSGFLPSKHQGTSFQSTGDPVLFLSNPKGIDRNVRRRMLDSLAKLNEKHHGEIGDPEIRTTIAQQEMAFRMQASVPELSDLSKEPKEVLEMYGPEVHKTGSYARNCLLARRMAERDIRFVQLFHRGWDHHSSLPNNMRGQCRDVDQPTAALLKDLKLRGLLDDTLVVFVGEFGRTVYGQGNITRDNYGRDHHPRCFSGWLAGGGIKGGMHYGKTDDFSYNVVENPVHVRDLHATMLHLLGIDHHRLSVQFQGLDQRLTGVEKSRVVKEIIS</sequence>
<organism evidence="1">
    <name type="scientific">marine metagenome</name>
    <dbReference type="NCBI Taxonomy" id="408172"/>
    <lineage>
        <taxon>unclassified sequences</taxon>
        <taxon>metagenomes</taxon>
        <taxon>ecological metagenomes</taxon>
    </lineage>
</organism>
<dbReference type="Pfam" id="PF07394">
    <property type="entry name" value="DUF1501"/>
    <property type="match status" value="1"/>
</dbReference>
<protein>
    <recommendedName>
        <fullName evidence="2">Sulfatase N-terminal domain-containing protein</fullName>
    </recommendedName>
</protein>
<reference evidence="1" key="1">
    <citation type="submission" date="2018-05" db="EMBL/GenBank/DDBJ databases">
        <authorList>
            <person name="Lanie J.A."/>
            <person name="Ng W.-L."/>
            <person name="Kazmierczak K.M."/>
            <person name="Andrzejewski T.M."/>
            <person name="Davidsen T.M."/>
            <person name="Wayne K.J."/>
            <person name="Tettelin H."/>
            <person name="Glass J.I."/>
            <person name="Rusch D."/>
            <person name="Podicherti R."/>
            <person name="Tsui H.-C.T."/>
            <person name="Winkler M.E."/>
        </authorList>
    </citation>
    <scope>NUCLEOTIDE SEQUENCE</scope>
</reference>
<evidence type="ECO:0000313" key="1">
    <source>
        <dbReference type="EMBL" id="SVB73874.1"/>
    </source>
</evidence>
<dbReference type="InterPro" id="IPR017850">
    <property type="entry name" value="Alkaline_phosphatase_core_sf"/>
</dbReference>
<dbReference type="SUPFAM" id="SSF53649">
    <property type="entry name" value="Alkaline phosphatase-like"/>
    <property type="match status" value="1"/>
</dbReference>
<gene>
    <name evidence="1" type="ORF">METZ01_LOCUS226728</name>
</gene>
<dbReference type="InterPro" id="IPR010869">
    <property type="entry name" value="DUF1501"/>
</dbReference>
<evidence type="ECO:0008006" key="2">
    <source>
        <dbReference type="Google" id="ProtNLM"/>
    </source>
</evidence>
<proteinExistence type="predicted"/>
<dbReference type="Gene3D" id="3.40.720.10">
    <property type="entry name" value="Alkaline Phosphatase, subunit A"/>
    <property type="match status" value="1"/>
</dbReference>